<protein>
    <submittedName>
        <fullName evidence="1">Uncharacterized protein</fullName>
    </submittedName>
</protein>
<sequence>MRVLNTKKSILEYIAEAQKLGKEGIDPDRMVEIYKEIYDAIEAMSSNVKANTIVFLKNELKKGIGKYQPVDPDKKEDYFMEFFKEAYPEGKRRKEYTYTLVDPSKITVDQILHTLKYINGYCKDNRISQDQKKSIIPMIERIARTDSLKHINQVRSMEYLRKAVRVRIEKSPKGHIVTRC</sequence>
<evidence type="ECO:0000313" key="1">
    <source>
        <dbReference type="EMBL" id="MBC8581012.1"/>
    </source>
</evidence>
<dbReference type="AlphaFoldDB" id="A0A926EMW6"/>
<keyword evidence="2" id="KW-1185">Reference proteome</keyword>
<dbReference type="Proteomes" id="UP000655830">
    <property type="component" value="Unassembled WGS sequence"/>
</dbReference>
<dbReference type="EMBL" id="JACRSY010000034">
    <property type="protein sequence ID" value="MBC8581012.1"/>
    <property type="molecule type" value="Genomic_DNA"/>
</dbReference>
<reference evidence="1" key="1">
    <citation type="submission" date="2020-08" db="EMBL/GenBank/DDBJ databases">
        <title>Genome public.</title>
        <authorList>
            <person name="Liu C."/>
            <person name="Sun Q."/>
        </authorList>
    </citation>
    <scope>NUCLEOTIDE SEQUENCE</scope>
    <source>
        <strain evidence="1">NSJ-12</strain>
    </source>
</reference>
<proteinExistence type="predicted"/>
<dbReference type="RefSeq" id="WP_249333706.1">
    <property type="nucleotide sequence ID" value="NZ_JACRSY010000034.1"/>
</dbReference>
<name>A0A926EMW6_9FIRM</name>
<comment type="caution">
    <text evidence="1">The sequence shown here is derived from an EMBL/GenBank/DDBJ whole genome shotgun (WGS) entry which is preliminary data.</text>
</comment>
<organism evidence="1 2">
    <name type="scientific">Zhenhengia yiwuensis</name>
    <dbReference type="NCBI Taxonomy" id="2763666"/>
    <lineage>
        <taxon>Bacteria</taxon>
        <taxon>Bacillati</taxon>
        <taxon>Bacillota</taxon>
        <taxon>Clostridia</taxon>
        <taxon>Lachnospirales</taxon>
        <taxon>Lachnospiraceae</taxon>
        <taxon>Zhenhengia</taxon>
    </lineage>
</organism>
<evidence type="ECO:0000313" key="2">
    <source>
        <dbReference type="Proteomes" id="UP000655830"/>
    </source>
</evidence>
<accession>A0A926EMW6</accession>
<gene>
    <name evidence="1" type="ORF">H8718_15965</name>
</gene>